<evidence type="ECO:0000256" key="3">
    <source>
        <dbReference type="ARBA" id="ARBA00023015"/>
    </source>
</evidence>
<dbReference type="InterPro" id="IPR014284">
    <property type="entry name" value="RNA_pol_sigma-70_dom"/>
</dbReference>
<dbReference type="Gene3D" id="1.10.10.10">
    <property type="entry name" value="Winged helix-like DNA-binding domain superfamily/Winged helix DNA-binding domain"/>
    <property type="match status" value="1"/>
</dbReference>
<dbReference type="GO" id="GO:0016987">
    <property type="term" value="F:sigma factor activity"/>
    <property type="evidence" value="ECO:0007669"/>
    <property type="project" value="UniProtKB-KW"/>
</dbReference>
<dbReference type="InterPro" id="IPR013325">
    <property type="entry name" value="RNA_pol_sigma_r2"/>
</dbReference>
<evidence type="ECO:0000259" key="7">
    <source>
        <dbReference type="Pfam" id="PF04542"/>
    </source>
</evidence>
<gene>
    <name evidence="9" type="ORF">GCM10007304_19790</name>
</gene>
<dbReference type="EMBL" id="BMCU01000002">
    <property type="protein sequence ID" value="GGG05689.1"/>
    <property type="molecule type" value="Genomic_DNA"/>
</dbReference>
<reference evidence="9" key="2">
    <citation type="submission" date="2020-09" db="EMBL/GenBank/DDBJ databases">
        <authorList>
            <person name="Sun Q."/>
            <person name="Sedlacek I."/>
        </authorList>
    </citation>
    <scope>NUCLEOTIDE SEQUENCE</scope>
    <source>
        <strain evidence="9">CCM 7905</strain>
    </source>
</reference>
<dbReference type="NCBIfam" id="TIGR02957">
    <property type="entry name" value="SigX4"/>
    <property type="match status" value="1"/>
</dbReference>
<dbReference type="InterPro" id="IPR036388">
    <property type="entry name" value="WH-like_DNA-bd_sf"/>
</dbReference>
<dbReference type="Pfam" id="PF04542">
    <property type="entry name" value="Sigma70_r2"/>
    <property type="match status" value="1"/>
</dbReference>
<proteinExistence type="inferred from homology"/>
<comment type="caution">
    <text evidence="9">The sequence shown here is derived from an EMBL/GenBank/DDBJ whole genome shotgun (WGS) entry which is preliminary data.</text>
</comment>
<dbReference type="SUPFAM" id="SSF88946">
    <property type="entry name" value="Sigma2 domain of RNA polymerase sigma factors"/>
    <property type="match status" value="1"/>
</dbReference>
<dbReference type="InterPro" id="IPR014303">
    <property type="entry name" value="RNA_pol_sigma-70_ECF"/>
</dbReference>
<keyword evidence="5" id="KW-0238">DNA-binding</keyword>
<dbReference type="Proteomes" id="UP000654257">
    <property type="component" value="Unassembled WGS sequence"/>
</dbReference>
<dbReference type="InterPro" id="IPR007627">
    <property type="entry name" value="RNA_pol_sigma70_r2"/>
</dbReference>
<dbReference type="InterPro" id="IPR052704">
    <property type="entry name" value="ECF_Sigma-70_Domain"/>
</dbReference>
<keyword evidence="4" id="KW-0731">Sigma factor</keyword>
<dbReference type="NCBIfam" id="TIGR02937">
    <property type="entry name" value="sigma70-ECF"/>
    <property type="match status" value="1"/>
</dbReference>
<keyword evidence="3" id="KW-0805">Transcription regulation</keyword>
<dbReference type="GO" id="GO:0006352">
    <property type="term" value="P:DNA-templated transcription initiation"/>
    <property type="evidence" value="ECO:0007669"/>
    <property type="project" value="InterPro"/>
</dbReference>
<evidence type="ECO:0000256" key="1">
    <source>
        <dbReference type="ARBA" id="ARBA00010641"/>
    </source>
</evidence>
<evidence type="ECO:0000259" key="8">
    <source>
        <dbReference type="Pfam" id="PF08281"/>
    </source>
</evidence>
<accession>A0A917D0P5</accession>
<comment type="similarity">
    <text evidence="1">Belongs to the sigma-70 factor family. ECF subfamily.</text>
</comment>
<feature type="domain" description="RNA polymerase sigma factor 70 region 4 type 2" evidence="8">
    <location>
        <begin position="119"/>
        <end position="169"/>
    </location>
</feature>
<evidence type="ECO:0000256" key="6">
    <source>
        <dbReference type="ARBA" id="ARBA00023163"/>
    </source>
</evidence>
<evidence type="ECO:0000256" key="2">
    <source>
        <dbReference type="ARBA" id="ARBA00011344"/>
    </source>
</evidence>
<evidence type="ECO:0000313" key="9">
    <source>
        <dbReference type="EMBL" id="GGG05689.1"/>
    </source>
</evidence>
<dbReference type="InterPro" id="IPR032710">
    <property type="entry name" value="NTF2-like_dom_sf"/>
</dbReference>
<dbReference type="SUPFAM" id="SSF54427">
    <property type="entry name" value="NTF2-like"/>
    <property type="match status" value="1"/>
</dbReference>
<dbReference type="GO" id="GO:0003677">
    <property type="term" value="F:DNA binding"/>
    <property type="evidence" value="ECO:0007669"/>
    <property type="project" value="UniProtKB-KW"/>
</dbReference>
<dbReference type="AlphaFoldDB" id="A0A917D0P5"/>
<keyword evidence="10" id="KW-1185">Reference proteome</keyword>
<evidence type="ECO:0000256" key="4">
    <source>
        <dbReference type="ARBA" id="ARBA00023082"/>
    </source>
</evidence>
<dbReference type="Gene3D" id="1.10.1740.10">
    <property type="match status" value="1"/>
</dbReference>
<comment type="subunit">
    <text evidence="2">Interacts transiently with the RNA polymerase catalytic core formed by RpoA, RpoB, RpoC and RpoZ (2 alpha, 1 beta, 1 beta' and 1 omega subunit) to form the RNA polymerase holoenzyme that can initiate transcription.</text>
</comment>
<dbReference type="SUPFAM" id="SSF88659">
    <property type="entry name" value="Sigma3 and sigma4 domains of RNA polymerase sigma factors"/>
    <property type="match status" value="1"/>
</dbReference>
<dbReference type="NCBIfam" id="NF007214">
    <property type="entry name" value="PRK09636.1"/>
    <property type="match status" value="1"/>
</dbReference>
<name>A0A917D0P5_9NOCA</name>
<dbReference type="PANTHER" id="PTHR30173">
    <property type="entry name" value="SIGMA 19 FACTOR"/>
    <property type="match status" value="1"/>
</dbReference>
<protein>
    <submittedName>
        <fullName evidence="9">RNA polymerase sigma24 factor</fullName>
    </submittedName>
</protein>
<sequence>MVSARVRCIDSGGVTADSAAEFERARPRLFGVAYRMLGSAADAEDLVQDTWLRWSAVDRNAVRDPAAFLTTIVTRLAINALTSARARRETYQGPWLPEPVDTQADPALGAVRAEAVDFAVLLLMEKLTSTERAVFVLREAFGYSFAAIAETVDITESNGRQIFRRARDHVQSGRSAPVDREGHRLLLDAFLGAAGAGDMARLEAVLTESVVSLSDGGGKVTAARVPVVGRARVSQFLLGVIGKFGQGMSVDIVEVNGRAAARFSRAGDVVGVCTIEGTAAGIAKVMIVLEPSKLSRLGTARKSDGRTVGQEPG</sequence>
<feature type="domain" description="RNA polymerase sigma-70 region 2" evidence="7">
    <location>
        <begin position="22"/>
        <end position="85"/>
    </location>
</feature>
<organism evidence="9 10">
    <name type="scientific">Rhodococcoides trifolii</name>
    <dbReference type="NCBI Taxonomy" id="908250"/>
    <lineage>
        <taxon>Bacteria</taxon>
        <taxon>Bacillati</taxon>
        <taxon>Actinomycetota</taxon>
        <taxon>Actinomycetes</taxon>
        <taxon>Mycobacteriales</taxon>
        <taxon>Nocardiaceae</taxon>
        <taxon>Rhodococcoides</taxon>
    </lineage>
</organism>
<evidence type="ECO:0000313" key="10">
    <source>
        <dbReference type="Proteomes" id="UP000654257"/>
    </source>
</evidence>
<dbReference type="InterPro" id="IPR013249">
    <property type="entry name" value="RNA_pol_sigma70_r4_t2"/>
</dbReference>
<reference evidence="9" key="1">
    <citation type="journal article" date="2014" name="Int. J. Syst. Evol. Microbiol.">
        <title>Complete genome sequence of Corynebacterium casei LMG S-19264T (=DSM 44701T), isolated from a smear-ripened cheese.</title>
        <authorList>
            <consortium name="US DOE Joint Genome Institute (JGI-PGF)"/>
            <person name="Walter F."/>
            <person name="Albersmeier A."/>
            <person name="Kalinowski J."/>
            <person name="Ruckert C."/>
        </authorList>
    </citation>
    <scope>NUCLEOTIDE SEQUENCE</scope>
    <source>
        <strain evidence="9">CCM 7905</strain>
    </source>
</reference>
<dbReference type="PANTHER" id="PTHR30173:SF36">
    <property type="entry name" value="ECF RNA POLYMERASE SIGMA FACTOR SIGJ"/>
    <property type="match status" value="1"/>
</dbReference>
<dbReference type="Pfam" id="PF08281">
    <property type="entry name" value="Sigma70_r4_2"/>
    <property type="match status" value="1"/>
</dbReference>
<dbReference type="InterPro" id="IPR013324">
    <property type="entry name" value="RNA_pol_sigma_r3/r4-like"/>
</dbReference>
<keyword evidence="6" id="KW-0804">Transcription</keyword>
<evidence type="ECO:0000256" key="5">
    <source>
        <dbReference type="ARBA" id="ARBA00023125"/>
    </source>
</evidence>